<reference evidence="1 2" key="1">
    <citation type="submission" date="2016-02" db="EMBL/GenBank/DDBJ databases">
        <title>Draft Genome for Tepidibacillus decaturensis nov. sp. Strain Z9, an Anaerobic, Moderately Thermophilic and Heterotrophic Bacterium from Deep Subsurface of the Illinois Basin, USA.</title>
        <authorList>
            <person name="Dong Y."/>
            <person name="Chang J.Y."/>
            <person name="Sanford R."/>
            <person name="Fouke B.W."/>
        </authorList>
    </citation>
    <scope>NUCLEOTIDE SEQUENCE [LARGE SCALE GENOMIC DNA]</scope>
    <source>
        <strain evidence="1 2">Z9</strain>
    </source>
</reference>
<dbReference type="EMBL" id="LSKU01000001">
    <property type="protein sequence ID" value="KXG44819.1"/>
    <property type="molecule type" value="Genomic_DNA"/>
</dbReference>
<organism evidence="1 2">
    <name type="scientific">Tepidibacillus decaturensis</name>
    <dbReference type="NCBI Taxonomy" id="1413211"/>
    <lineage>
        <taxon>Bacteria</taxon>
        <taxon>Bacillati</taxon>
        <taxon>Bacillota</taxon>
        <taxon>Bacilli</taxon>
        <taxon>Bacillales</taxon>
        <taxon>Bacillaceae</taxon>
        <taxon>Tepidibacillus</taxon>
    </lineage>
</organism>
<sequence>MKIDKGIQKSTTYRASNRLNVDAQAMQQSFSDLMHSQNKQYSKEMLTKLLAEIDETGKKIALSRNLKDIKAYKQLIKRFMDEIIHSAIHLDEQLSYDYHGRSRRYKIIREIDKKLLELTKMALDKEEKQIDILDKIGDIKGLLINLYY</sequence>
<dbReference type="InterPro" id="IPR005585">
    <property type="entry name" value="DUF327"/>
</dbReference>
<dbReference type="AlphaFoldDB" id="A0A135L7A5"/>
<comment type="caution">
    <text evidence="1">The sequence shown here is derived from an EMBL/GenBank/DDBJ whole genome shotgun (WGS) entry which is preliminary data.</text>
</comment>
<protein>
    <recommendedName>
        <fullName evidence="3">DUF327 domain-containing protein</fullName>
    </recommendedName>
</protein>
<dbReference type="OrthoDB" id="1680946at2"/>
<evidence type="ECO:0008006" key="3">
    <source>
        <dbReference type="Google" id="ProtNLM"/>
    </source>
</evidence>
<dbReference type="Proteomes" id="UP000070352">
    <property type="component" value="Unassembled WGS sequence"/>
</dbReference>
<proteinExistence type="predicted"/>
<dbReference type="SUPFAM" id="SSF158397">
    <property type="entry name" value="TM1646-like"/>
    <property type="match status" value="1"/>
</dbReference>
<accession>A0A135L7A5</accession>
<dbReference type="Gene3D" id="1.20.120.490">
    <property type="entry name" value="Hypothetical protein TM1646-like domain"/>
    <property type="match status" value="1"/>
</dbReference>
<dbReference type="InterPro" id="IPR024042">
    <property type="entry name" value="TM1646-like_dom_sf"/>
</dbReference>
<name>A0A135L7A5_9BACI</name>
<dbReference type="RefSeq" id="WP_068727015.1">
    <property type="nucleotide sequence ID" value="NZ_LSKU01000001.1"/>
</dbReference>
<dbReference type="STRING" id="1413211.U473_12925"/>
<dbReference type="Pfam" id="PF03885">
    <property type="entry name" value="DUF327"/>
    <property type="match status" value="1"/>
</dbReference>
<evidence type="ECO:0000313" key="1">
    <source>
        <dbReference type="EMBL" id="KXG44819.1"/>
    </source>
</evidence>
<evidence type="ECO:0000313" key="2">
    <source>
        <dbReference type="Proteomes" id="UP000070352"/>
    </source>
</evidence>
<gene>
    <name evidence="1" type="ORF">U473_12925</name>
</gene>
<keyword evidence="2" id="KW-1185">Reference proteome</keyword>